<dbReference type="InterPro" id="IPR008258">
    <property type="entry name" value="Transglycosylase_SLT_dom_1"/>
</dbReference>
<organism evidence="5 6">
    <name type="scientific">Novacetimonas hansenii</name>
    <name type="common">Komagataeibacter hansenii</name>
    <dbReference type="NCBI Taxonomy" id="436"/>
    <lineage>
        <taxon>Bacteria</taxon>
        <taxon>Pseudomonadati</taxon>
        <taxon>Pseudomonadota</taxon>
        <taxon>Alphaproteobacteria</taxon>
        <taxon>Acetobacterales</taxon>
        <taxon>Acetobacteraceae</taxon>
        <taxon>Novacetimonas</taxon>
    </lineage>
</organism>
<dbReference type="Proteomes" id="UP000319478">
    <property type="component" value="Unassembled WGS sequence"/>
</dbReference>
<dbReference type="CDD" id="cd13401">
    <property type="entry name" value="Slt70-like"/>
    <property type="match status" value="1"/>
</dbReference>
<comment type="similarity">
    <text evidence="1">Belongs to the transglycosylase Slt family.</text>
</comment>
<evidence type="ECO:0000256" key="2">
    <source>
        <dbReference type="ARBA" id="ARBA00009387"/>
    </source>
</evidence>
<dbReference type="PANTHER" id="PTHR37423:SF2">
    <property type="entry name" value="MEMBRANE-BOUND LYTIC MUREIN TRANSGLYCOSYLASE C"/>
    <property type="match status" value="1"/>
</dbReference>
<dbReference type="RefSeq" id="WP_003620165.1">
    <property type="nucleotide sequence ID" value="NZ_BJNN01000077.1"/>
</dbReference>
<evidence type="ECO:0000313" key="6">
    <source>
        <dbReference type="Proteomes" id="UP000319478"/>
    </source>
</evidence>
<evidence type="ECO:0000256" key="1">
    <source>
        <dbReference type="ARBA" id="ARBA00007734"/>
    </source>
</evidence>
<proteinExistence type="inferred from homology"/>
<dbReference type="InterPro" id="IPR023346">
    <property type="entry name" value="Lysozyme-like_dom_sf"/>
</dbReference>
<reference evidence="5 6" key="1">
    <citation type="submission" date="2019-06" db="EMBL/GenBank/DDBJ databases">
        <title>Whole genome shotgun sequence of Komagataeibacter hansenii NBRC 14820.</title>
        <authorList>
            <person name="Hosoyama A."/>
            <person name="Uohara A."/>
            <person name="Ohji S."/>
            <person name="Ichikawa N."/>
        </authorList>
    </citation>
    <scope>NUCLEOTIDE SEQUENCE [LARGE SCALE GENOMIC DNA]</scope>
    <source>
        <strain evidence="5 6">NBRC 14820</strain>
    </source>
</reference>
<feature type="domain" description="Transglycosylase SLT" evidence="4">
    <location>
        <begin position="531"/>
        <end position="634"/>
    </location>
</feature>
<sequence length="682" mass="75004">MDPSFVTGDGRAIGYFRRRAHGALRRSAFLACVAAGVWMSCPVLSLHAEGPAIPPAPAWPTERQAGTGNADDSPVAARLTVYLRLLSPAGGTADEYANFLTESTTWPRRGVMVARFERALSQEGDPAVLARLCARWQLGTAQALARCATGAALPPSRITQWARAAWIAGNDQPADARLMQQQFGSSFTAQDNWRRFDRQERTGRLGAADAQVSFLDPQQQALARARLAFHHNDMGAESLLALVPPDQRDDAILVLEQLRWLDHAQRLDDALALWKRSGFTIEQQQDKAGAAIFWHARDALARDLLAQGRNRDALLVADDRSALPEVSFYDTRFLSGWIMLQRLHQPAKALAAFAPLTTATSLITRSRGLYWSGRAQAARGNRAASRVAWDEAAQLANTFYGQMSITCLQDNAVNGLLAPSQAGQSVREYLVRLHPPEPTVEESVRFETSDLARAAQILASWNDFHHARDFVIKLDEEATHPVEHVMAARLATRLAMPDVAVLIARRAGRDGLALVEDGWPRPYVPAEHDLPQGLELAVMRQESNFDPTIVSGAHAVGLMQLRPATGEELARRTHQSFGTITAATLTNPQVNMTLGAAYLQQLMERFGGSVPYLLAAYNSGPHRVDTWLASLGDPARDHASGEVVLDWIESIPFEETRNYVERVMENMAVYQARAITGQEVAR</sequence>
<dbReference type="EMBL" id="BJNN01000077">
    <property type="protein sequence ID" value="GEC63427.1"/>
    <property type="molecule type" value="Genomic_DNA"/>
</dbReference>
<dbReference type="Pfam" id="PF01464">
    <property type="entry name" value="SLT"/>
    <property type="match status" value="1"/>
</dbReference>
<evidence type="ECO:0000259" key="4">
    <source>
        <dbReference type="Pfam" id="PF01464"/>
    </source>
</evidence>
<evidence type="ECO:0000313" key="5">
    <source>
        <dbReference type="EMBL" id="GEC63427.1"/>
    </source>
</evidence>
<keyword evidence="3" id="KW-0732">Signal</keyword>
<dbReference type="SUPFAM" id="SSF48435">
    <property type="entry name" value="Bacterial muramidases"/>
    <property type="match status" value="1"/>
</dbReference>
<comment type="similarity">
    <text evidence="2">Belongs to the virb1 family.</text>
</comment>
<name>A0ABQ0SDU2_NOVHA</name>
<dbReference type="SUPFAM" id="SSF53955">
    <property type="entry name" value="Lysozyme-like"/>
    <property type="match status" value="1"/>
</dbReference>
<dbReference type="InterPro" id="IPR000189">
    <property type="entry name" value="Transglyc_AS"/>
</dbReference>
<evidence type="ECO:0000256" key="3">
    <source>
        <dbReference type="ARBA" id="ARBA00022729"/>
    </source>
</evidence>
<keyword evidence="6" id="KW-1185">Reference proteome</keyword>
<gene>
    <name evidence="5" type="ORF">GHA01_12760</name>
</gene>
<dbReference type="Gene3D" id="1.25.20.10">
    <property type="entry name" value="Bacterial muramidases"/>
    <property type="match status" value="1"/>
</dbReference>
<dbReference type="PROSITE" id="PS00922">
    <property type="entry name" value="TRANSGLYCOSYLASE"/>
    <property type="match status" value="1"/>
</dbReference>
<comment type="caution">
    <text evidence="5">The sequence shown here is derived from an EMBL/GenBank/DDBJ whole genome shotgun (WGS) entry which is preliminary data.</text>
</comment>
<dbReference type="PANTHER" id="PTHR37423">
    <property type="entry name" value="SOLUBLE LYTIC MUREIN TRANSGLYCOSYLASE-RELATED"/>
    <property type="match status" value="1"/>
</dbReference>
<protein>
    <submittedName>
        <fullName evidence="5">Lytic transglycosylase</fullName>
    </submittedName>
</protein>
<dbReference type="Gene3D" id="1.10.530.10">
    <property type="match status" value="1"/>
</dbReference>
<dbReference type="InterPro" id="IPR008939">
    <property type="entry name" value="Lytic_TGlycosylase_superhlx_U"/>
</dbReference>
<accession>A0ABQ0SDU2</accession>